<dbReference type="RefSeq" id="WP_141150049.1">
    <property type="nucleotide sequence ID" value="NZ_VHLG01000011.1"/>
</dbReference>
<keyword evidence="2" id="KW-1185">Reference proteome</keyword>
<dbReference type="OrthoDB" id="8455047at2"/>
<proteinExistence type="predicted"/>
<name>A0A506U6X8_9HYPH</name>
<evidence type="ECO:0000313" key="2">
    <source>
        <dbReference type="Proteomes" id="UP000318801"/>
    </source>
</evidence>
<comment type="caution">
    <text evidence="1">The sequence shown here is derived from an EMBL/GenBank/DDBJ whole genome shotgun (WGS) entry which is preliminary data.</text>
</comment>
<dbReference type="AlphaFoldDB" id="A0A506U6X8"/>
<sequence length="101" mass="11290">MNAETPLNLLLMLTAISLRCGFVQKAIVYGRAGQMLFPDEYRFLEMHAYGLLLDGRLDDLEELLAGIHLETRNLAYLRARLAIACGDVDEAASQLRAYCKA</sequence>
<dbReference type="EMBL" id="VHLG01000011">
    <property type="protein sequence ID" value="TPW28851.1"/>
    <property type="molecule type" value="Genomic_DNA"/>
</dbReference>
<reference evidence="1 2" key="1">
    <citation type="submission" date="2019-06" db="EMBL/GenBank/DDBJ databases">
        <authorList>
            <person name="Li M."/>
        </authorList>
    </citation>
    <scope>NUCLEOTIDE SEQUENCE [LARGE SCALE GENOMIC DNA]</scope>
    <source>
        <strain evidence="1 2">BGMRC2036</strain>
    </source>
</reference>
<organism evidence="1 2">
    <name type="scientific">Martelella alba</name>
    <dbReference type="NCBI Taxonomy" id="2590451"/>
    <lineage>
        <taxon>Bacteria</taxon>
        <taxon>Pseudomonadati</taxon>
        <taxon>Pseudomonadota</taxon>
        <taxon>Alphaproteobacteria</taxon>
        <taxon>Hyphomicrobiales</taxon>
        <taxon>Aurantimonadaceae</taxon>
        <taxon>Martelella</taxon>
    </lineage>
</organism>
<protein>
    <submittedName>
        <fullName evidence="1">Uncharacterized protein</fullName>
    </submittedName>
</protein>
<dbReference type="Proteomes" id="UP000318801">
    <property type="component" value="Unassembled WGS sequence"/>
</dbReference>
<gene>
    <name evidence="1" type="ORF">FJU08_16105</name>
</gene>
<evidence type="ECO:0000313" key="1">
    <source>
        <dbReference type="EMBL" id="TPW28851.1"/>
    </source>
</evidence>
<accession>A0A506U6X8</accession>